<dbReference type="HAMAP" id="MF_00296">
    <property type="entry name" value="MetX_acyltransf"/>
    <property type="match status" value="1"/>
</dbReference>
<dbReference type="SUPFAM" id="SSF53474">
    <property type="entry name" value="alpha/beta-Hydrolases"/>
    <property type="match status" value="1"/>
</dbReference>
<dbReference type="InterPro" id="IPR000644">
    <property type="entry name" value="CBS_dom"/>
</dbReference>
<keyword evidence="6" id="KW-0677">Repeat</keyword>
<dbReference type="SMART" id="SM00116">
    <property type="entry name" value="CBS"/>
    <property type="match status" value="2"/>
</dbReference>
<dbReference type="RefSeq" id="WP_317136726.1">
    <property type="nucleotide sequence ID" value="NZ_CP043875.1"/>
</dbReference>
<evidence type="ECO:0000256" key="10">
    <source>
        <dbReference type="ARBA" id="ARBA00049043"/>
    </source>
</evidence>
<dbReference type="SUPFAM" id="SSF54631">
    <property type="entry name" value="CBS-domain pair"/>
    <property type="match status" value="1"/>
</dbReference>
<evidence type="ECO:0000313" key="15">
    <source>
        <dbReference type="Proteomes" id="UP001301797"/>
    </source>
</evidence>
<evidence type="ECO:0000313" key="14">
    <source>
        <dbReference type="EMBL" id="WOF17262.1"/>
    </source>
</evidence>
<comment type="caution">
    <text evidence="11">Lacks conserved residue(s) required for the propagation of feature annotation.</text>
</comment>
<evidence type="ECO:0000259" key="13">
    <source>
        <dbReference type="PROSITE" id="PS51371"/>
    </source>
</evidence>
<evidence type="ECO:0000256" key="2">
    <source>
        <dbReference type="ARBA" id="ARBA00011738"/>
    </source>
</evidence>
<name>A0AA97FEA3_9EURY</name>
<comment type="pathway">
    <text evidence="11">Amino-acid biosynthesis; L-methionine biosynthesis via de novo pathway; O-acetyl-L-homoserine from L-homoserine: step 1/1.</text>
</comment>
<feature type="active site" evidence="11">
    <location>
        <position position="350"/>
    </location>
</feature>
<dbReference type="GeneID" id="85230810"/>
<keyword evidence="7 12" id="KW-0129">CBS domain</keyword>
<keyword evidence="3 11" id="KW-0963">Cytoplasm</keyword>
<evidence type="ECO:0000256" key="11">
    <source>
        <dbReference type="HAMAP-Rule" id="MF_00296"/>
    </source>
</evidence>
<gene>
    <name evidence="11" type="primary">metXA</name>
    <name evidence="14" type="ORF">F1737_11530</name>
</gene>
<dbReference type="GO" id="GO:0009086">
    <property type="term" value="P:methionine biosynthetic process"/>
    <property type="evidence" value="ECO:0007669"/>
    <property type="project" value="UniProtKB-UniRule"/>
</dbReference>
<keyword evidence="15" id="KW-1185">Reference proteome</keyword>
<evidence type="ECO:0000256" key="4">
    <source>
        <dbReference type="ARBA" id="ARBA00022605"/>
    </source>
</evidence>
<dbReference type="InterPro" id="IPR008220">
    <property type="entry name" value="HAT_MetX-like"/>
</dbReference>
<dbReference type="GO" id="GO:0005737">
    <property type="term" value="C:cytoplasm"/>
    <property type="evidence" value="ECO:0007669"/>
    <property type="project" value="UniProtKB-SubCell"/>
</dbReference>
<dbReference type="Gene3D" id="1.10.1740.110">
    <property type="match status" value="1"/>
</dbReference>
<evidence type="ECO:0000256" key="6">
    <source>
        <dbReference type="ARBA" id="ARBA00022737"/>
    </source>
</evidence>
<dbReference type="PANTHER" id="PTHR32268:SF11">
    <property type="entry name" value="HOMOSERINE O-ACETYLTRANSFERASE"/>
    <property type="match status" value="1"/>
</dbReference>
<dbReference type="InterPro" id="IPR029058">
    <property type="entry name" value="AB_hydrolase_fold"/>
</dbReference>
<feature type="binding site" evidence="11">
    <location>
        <position position="223"/>
    </location>
    <ligand>
        <name>substrate</name>
    </ligand>
</feature>
<dbReference type="AlphaFoldDB" id="A0AA97FEA3"/>
<comment type="similarity">
    <text evidence="11">Belongs to the AB hydrolase superfamily. MetX family.</text>
</comment>
<feature type="active site" evidence="11">
    <location>
        <position position="317"/>
    </location>
</feature>
<comment type="subunit">
    <text evidence="2 11">Homodimer.</text>
</comment>
<proteinExistence type="inferred from homology"/>
<keyword evidence="8 11" id="KW-0486">Methionine biosynthesis</keyword>
<dbReference type="GO" id="GO:0004414">
    <property type="term" value="F:homoserine O-acetyltransferase activity"/>
    <property type="evidence" value="ECO:0007669"/>
    <property type="project" value="UniProtKB-UniRule"/>
</dbReference>
<dbReference type="FunFam" id="1.10.1740.110:FF:000001">
    <property type="entry name" value="Homoserine O-acetyltransferase"/>
    <property type="match status" value="1"/>
</dbReference>
<dbReference type="GO" id="GO:0009092">
    <property type="term" value="P:homoserine metabolic process"/>
    <property type="evidence" value="ECO:0007669"/>
    <property type="project" value="TreeGrafter"/>
</dbReference>
<dbReference type="Proteomes" id="UP001301797">
    <property type="component" value="Chromosome"/>
</dbReference>
<feature type="domain" description="CBS" evidence="13">
    <location>
        <begin position="438"/>
        <end position="490"/>
    </location>
</feature>
<feature type="binding site" evidence="11">
    <location>
        <position position="351"/>
    </location>
    <ligand>
        <name>substrate</name>
    </ligand>
</feature>
<keyword evidence="9 11" id="KW-0012">Acyltransferase</keyword>
<evidence type="ECO:0000256" key="1">
    <source>
        <dbReference type="ARBA" id="ARBA00003082"/>
    </source>
</evidence>
<accession>A0AA97FEA3</accession>
<evidence type="ECO:0000256" key="12">
    <source>
        <dbReference type="PROSITE-ProRule" id="PRU00703"/>
    </source>
</evidence>
<dbReference type="NCBIfam" id="NF001209">
    <property type="entry name" value="PRK00175.1"/>
    <property type="match status" value="1"/>
</dbReference>
<dbReference type="EMBL" id="CP043875">
    <property type="protein sequence ID" value="WOF17262.1"/>
    <property type="molecule type" value="Genomic_DNA"/>
</dbReference>
<feature type="domain" description="CBS" evidence="13">
    <location>
        <begin position="377"/>
        <end position="436"/>
    </location>
</feature>
<evidence type="ECO:0000256" key="9">
    <source>
        <dbReference type="ARBA" id="ARBA00023315"/>
    </source>
</evidence>
<dbReference type="InterPro" id="IPR046342">
    <property type="entry name" value="CBS_dom_sf"/>
</dbReference>
<dbReference type="EC" id="2.3.1.31" evidence="11"/>
<comment type="catalytic activity">
    <reaction evidence="10 11">
        <text>L-homoserine + acetyl-CoA = O-acetyl-L-homoserine + CoA</text>
        <dbReference type="Rhea" id="RHEA:13701"/>
        <dbReference type="ChEBI" id="CHEBI:57287"/>
        <dbReference type="ChEBI" id="CHEBI:57288"/>
        <dbReference type="ChEBI" id="CHEBI:57476"/>
        <dbReference type="ChEBI" id="CHEBI:57716"/>
        <dbReference type="EC" id="2.3.1.31"/>
    </reaction>
</comment>
<dbReference type="InterPro" id="IPR000073">
    <property type="entry name" value="AB_hydrolase_1"/>
</dbReference>
<keyword evidence="4 11" id="KW-0028">Amino-acid biosynthesis</keyword>
<reference evidence="14 15" key="1">
    <citation type="submission" date="2019-09" db="EMBL/GenBank/DDBJ databases">
        <title>The complete genome of Methanoplanus sp. FWC-SCC4.</title>
        <authorList>
            <person name="Chen S.-C."/>
            <person name="Zhou Y.-Z."/>
            <person name="Lai M.-C."/>
        </authorList>
    </citation>
    <scope>NUCLEOTIDE SEQUENCE [LARGE SCALE GENOMIC DNA]</scope>
    <source>
        <strain evidence="14 15">FWC-SCC4</strain>
    </source>
</reference>
<evidence type="ECO:0000256" key="5">
    <source>
        <dbReference type="ARBA" id="ARBA00022679"/>
    </source>
</evidence>
<evidence type="ECO:0000256" key="3">
    <source>
        <dbReference type="ARBA" id="ARBA00022490"/>
    </source>
</evidence>
<feature type="active site" description="Nucleophile" evidence="11">
    <location>
        <position position="154"/>
    </location>
</feature>
<comment type="function">
    <text evidence="1 11">Transfers an acetyl group from acetyl-CoA to L-homoserine, forming acetyl-L-homoserine.</text>
</comment>
<organism evidence="14 15">
    <name type="scientific">Methanochimaera problematica</name>
    <dbReference type="NCBI Taxonomy" id="2609417"/>
    <lineage>
        <taxon>Archaea</taxon>
        <taxon>Methanobacteriati</taxon>
        <taxon>Methanobacteriota</taxon>
        <taxon>Stenosarchaea group</taxon>
        <taxon>Methanomicrobia</taxon>
        <taxon>Methanomicrobiales</taxon>
        <taxon>Methanomicrobiaceae</taxon>
        <taxon>Methanochimaera</taxon>
    </lineage>
</organism>
<dbReference type="Gene3D" id="3.40.50.1820">
    <property type="entry name" value="alpha/beta hydrolase"/>
    <property type="match status" value="1"/>
</dbReference>
<comment type="subcellular location">
    <subcellularLocation>
        <location evidence="11">Cytoplasm</location>
    </subcellularLocation>
</comment>
<sequence>MGNRKGTVGSIKKGIFSSPGDFVTEGGRVLPGIEIAYEVYGQMNADKSNAVLICHPLTADAHAAGWHDGDKKPGWWDIAIGPGKAFDTDKFCVISSNVLGGCSGSTGPSSLNKNTGREWGPDFPVVTIKDMVRAQKLLLEHIGVKCLFAVAGGSMGGMQVLEWAVSYPDMVKKAIAIATTASPGPQQIAFNAIGRKAVTDDPDWKGGRYYGETFPAKGLSLARMIGHTTYLSPESMVDKFGRETLLGEKAEPDLLPDFQVESYLDYQGGSFTKRFDANSYLYITKAVDLFDLSKNKTLTEGLSGVRARFLVIAITSDWLYPPSESKEIVSALLENGAKADYAEIRSHYGHDAFLIEGGQLNYIIARFLSQICSKDVMSAPAITISEKATIKEASAVLIKKRINHLPVTDPSERISGIVTSWDIAKAVACGLERLEEIITSDVICTGPEEPIEKAAEKMSKNSISALPVVDRTGKILGIITSEGLSRLIGR</sequence>
<evidence type="ECO:0000256" key="8">
    <source>
        <dbReference type="ARBA" id="ARBA00023167"/>
    </source>
</evidence>
<dbReference type="NCBIfam" id="TIGR01392">
    <property type="entry name" value="homoserO_Ac_trn"/>
    <property type="match status" value="1"/>
</dbReference>
<keyword evidence="5 11" id="KW-0808">Transferase</keyword>
<dbReference type="Pfam" id="PF00571">
    <property type="entry name" value="CBS"/>
    <property type="match status" value="2"/>
</dbReference>
<dbReference type="Pfam" id="PF00561">
    <property type="entry name" value="Abhydrolase_1"/>
    <property type="match status" value="1"/>
</dbReference>
<evidence type="ECO:0000256" key="7">
    <source>
        <dbReference type="ARBA" id="ARBA00023122"/>
    </source>
</evidence>
<dbReference type="PANTHER" id="PTHR32268">
    <property type="entry name" value="HOMOSERINE O-ACETYLTRANSFERASE"/>
    <property type="match status" value="1"/>
</dbReference>
<protein>
    <recommendedName>
        <fullName evidence="11">Homoserine O-acetyltransferase</fullName>
        <shortName evidence="11">HAT</shortName>
        <ecNumber evidence="11">2.3.1.31</ecNumber>
    </recommendedName>
    <alternativeName>
        <fullName evidence="11">Homoserine transacetylase</fullName>
        <shortName evidence="11">HTA</shortName>
    </alternativeName>
</protein>
<dbReference type="KEGG" id="mefw:F1737_11530"/>
<dbReference type="PROSITE" id="PS51371">
    <property type="entry name" value="CBS"/>
    <property type="match status" value="2"/>
</dbReference>
<dbReference type="Gene3D" id="3.10.580.10">
    <property type="entry name" value="CBS-domain"/>
    <property type="match status" value="1"/>
</dbReference>